<comment type="subcellular location">
    <subcellularLocation>
        <location evidence="1">Membrane</location>
        <topology evidence="1">Multi-pass membrane protein</topology>
    </subcellularLocation>
</comment>
<evidence type="ECO:0000313" key="6">
    <source>
        <dbReference type="EMBL" id="MBB1125122.1"/>
    </source>
</evidence>
<evidence type="ECO:0000256" key="4">
    <source>
        <dbReference type="ARBA" id="ARBA00023136"/>
    </source>
</evidence>
<feature type="transmembrane region" description="Helical" evidence="5">
    <location>
        <begin position="172"/>
        <end position="191"/>
    </location>
</feature>
<dbReference type="AlphaFoldDB" id="A0A839HFD6"/>
<evidence type="ECO:0000256" key="5">
    <source>
        <dbReference type="SAM" id="Phobius"/>
    </source>
</evidence>
<dbReference type="PANTHER" id="PTHR43359:SF1">
    <property type="entry name" value="FORMATE HYDROGENLYASE SUBUNIT 4-RELATED"/>
    <property type="match status" value="1"/>
</dbReference>
<keyword evidence="2 5" id="KW-0812">Transmembrane</keyword>
<keyword evidence="4 5" id="KW-0472">Membrane</keyword>
<dbReference type="Pfam" id="PF00146">
    <property type="entry name" value="NADHdh"/>
    <property type="match status" value="1"/>
</dbReference>
<keyword evidence="3 5" id="KW-1133">Transmembrane helix</keyword>
<gene>
    <name evidence="6" type="ORF">HUK38_02615</name>
</gene>
<feature type="transmembrane region" description="Helical" evidence="5">
    <location>
        <begin position="100"/>
        <end position="122"/>
    </location>
</feature>
<feature type="transmembrane region" description="Helical" evidence="5">
    <location>
        <begin position="59"/>
        <end position="80"/>
    </location>
</feature>
<dbReference type="InterPro" id="IPR001694">
    <property type="entry name" value="NADH_UbQ_OxRdtase_su1/FPO"/>
</dbReference>
<feature type="transmembrane region" description="Helical" evidence="5">
    <location>
        <begin position="134"/>
        <end position="152"/>
    </location>
</feature>
<accession>A0A839HFD6</accession>
<keyword evidence="7" id="KW-1185">Reference proteome</keyword>
<feature type="transmembrane region" description="Helical" evidence="5">
    <location>
        <begin position="6"/>
        <end position="27"/>
    </location>
</feature>
<evidence type="ECO:0000256" key="3">
    <source>
        <dbReference type="ARBA" id="ARBA00022989"/>
    </source>
</evidence>
<feature type="transmembrane region" description="Helical" evidence="5">
    <location>
        <begin position="234"/>
        <end position="250"/>
    </location>
</feature>
<dbReference type="EMBL" id="JABVCQ010000004">
    <property type="protein sequence ID" value="MBB1125122.1"/>
    <property type="molecule type" value="Genomic_DNA"/>
</dbReference>
<dbReference type="PANTHER" id="PTHR43359">
    <property type="entry name" value="FORMATE HYDROGENLYASE SUBUNIT 4"/>
    <property type="match status" value="1"/>
</dbReference>
<dbReference type="RefSeq" id="WP_182582244.1">
    <property type="nucleotide sequence ID" value="NZ_JABVCQ010000004.1"/>
</dbReference>
<reference evidence="6 7" key="1">
    <citation type="journal article" date="2020" name="Arch. Microbiol.">
        <title>The genome sequence of the giant phototrophic gammaproteobacterium Thiospirillum jenense gives insight into its physiological properties and phylogenetic relationships.</title>
        <authorList>
            <person name="Imhoff J.F."/>
            <person name="Meyer T.E."/>
            <person name="Kyndt J.A."/>
        </authorList>
    </citation>
    <scope>NUCLEOTIDE SEQUENCE [LARGE SCALE GENOMIC DNA]</scope>
    <source>
        <strain evidence="6 7">DSM 216</strain>
    </source>
</reference>
<evidence type="ECO:0000256" key="2">
    <source>
        <dbReference type="ARBA" id="ARBA00022692"/>
    </source>
</evidence>
<name>A0A839HFD6_9GAMM</name>
<comment type="caution">
    <text evidence="6">The sequence shown here is derived from an EMBL/GenBank/DDBJ whole genome shotgun (WGS) entry which is preliminary data.</text>
</comment>
<feature type="transmembrane region" description="Helical" evidence="5">
    <location>
        <begin position="293"/>
        <end position="314"/>
    </location>
</feature>
<evidence type="ECO:0000313" key="7">
    <source>
        <dbReference type="Proteomes" id="UP000548632"/>
    </source>
</evidence>
<evidence type="ECO:0000256" key="1">
    <source>
        <dbReference type="ARBA" id="ARBA00004141"/>
    </source>
</evidence>
<sequence length="318" mass="34866">MTTLNWTFAIIQAMIYIVCAPLLVGWVRKLRAYLQNRRGAPLLQPYRDLRKWFIKETRVAHTASPIFTIAPVIVFMTTWLAASTIPLLTLNTPTTALADLIVLVGLLALGRFFLALAGMDIGTAFGGMGASREMLIAALAEPAMLIAVFTLAMSAHSTNLTQIIDYQLGSGFVLRPSYLFALSALGLVAMAEAGRIPVDNPTTHLELTMVHEAMLLEYSGRHLALMEWAAHIKLMLYGVLIANIFFPWGITTTLEQWSTLPIAILAVVLKLMLLALIMVIAETVLAKMRLFRVPGFLNLALLLALLGLLSHVMLEVGV</sequence>
<organism evidence="6 7">
    <name type="scientific">Thiospirillum jenense</name>
    <dbReference type="NCBI Taxonomy" id="1653858"/>
    <lineage>
        <taxon>Bacteria</taxon>
        <taxon>Pseudomonadati</taxon>
        <taxon>Pseudomonadota</taxon>
        <taxon>Gammaproteobacteria</taxon>
        <taxon>Chromatiales</taxon>
        <taxon>Chromatiaceae</taxon>
        <taxon>Thiospirillum</taxon>
    </lineage>
</organism>
<proteinExistence type="predicted"/>
<feature type="transmembrane region" description="Helical" evidence="5">
    <location>
        <begin position="262"/>
        <end position="281"/>
    </location>
</feature>
<dbReference type="Proteomes" id="UP000548632">
    <property type="component" value="Unassembled WGS sequence"/>
</dbReference>
<dbReference type="GO" id="GO:0005886">
    <property type="term" value="C:plasma membrane"/>
    <property type="evidence" value="ECO:0007669"/>
    <property type="project" value="TreeGrafter"/>
</dbReference>
<protein>
    <submittedName>
        <fullName evidence="6">NADH-quinone oxidoreductase subunit H</fullName>
    </submittedName>
</protein>
<dbReference type="InterPro" id="IPR052561">
    <property type="entry name" value="ComplexI_Subunit1"/>
</dbReference>